<dbReference type="OrthoDB" id="8887048at2"/>
<dbReference type="Gene3D" id="2.40.440.10">
    <property type="entry name" value="L,D-transpeptidase catalytic domain-like"/>
    <property type="match status" value="1"/>
</dbReference>
<dbReference type="GO" id="GO:0008360">
    <property type="term" value="P:regulation of cell shape"/>
    <property type="evidence" value="ECO:0007669"/>
    <property type="project" value="UniProtKB-UniRule"/>
</dbReference>
<keyword evidence="2" id="KW-0808">Transferase</keyword>
<keyword evidence="8" id="KW-0732">Signal</keyword>
<evidence type="ECO:0000256" key="2">
    <source>
        <dbReference type="ARBA" id="ARBA00022679"/>
    </source>
</evidence>
<dbReference type="CDD" id="cd16913">
    <property type="entry name" value="YkuD_like"/>
    <property type="match status" value="1"/>
</dbReference>
<dbReference type="GO" id="GO:0071555">
    <property type="term" value="P:cell wall organization"/>
    <property type="evidence" value="ECO:0007669"/>
    <property type="project" value="UniProtKB-UniRule"/>
</dbReference>
<dbReference type="PANTHER" id="PTHR30582">
    <property type="entry name" value="L,D-TRANSPEPTIDASE"/>
    <property type="match status" value="1"/>
</dbReference>
<feature type="active site" description="Nucleophile" evidence="6">
    <location>
        <position position="313"/>
    </location>
</feature>
<organism evidence="10 11">
    <name type="scientific">Streptantibioticus cattleyicolor (strain ATCC 35852 / DSM 46488 / JCM 4925 / NBRC 14057 / NRRL 8057)</name>
    <name type="common">Streptomyces cattleya</name>
    <dbReference type="NCBI Taxonomy" id="1003195"/>
    <lineage>
        <taxon>Bacteria</taxon>
        <taxon>Bacillati</taxon>
        <taxon>Actinomycetota</taxon>
        <taxon>Actinomycetes</taxon>
        <taxon>Kitasatosporales</taxon>
        <taxon>Streptomycetaceae</taxon>
        <taxon>Streptantibioticus</taxon>
    </lineage>
</organism>
<dbReference type="PROSITE" id="PS52029">
    <property type="entry name" value="LD_TPASE"/>
    <property type="match status" value="1"/>
</dbReference>
<name>F8JZB5_STREN</name>
<dbReference type="AlphaFoldDB" id="F8JZB5"/>
<feature type="region of interest" description="Disordered" evidence="7">
    <location>
        <begin position="19"/>
        <end position="90"/>
    </location>
</feature>
<dbReference type="KEGG" id="scy:SCATT_36260"/>
<feature type="domain" description="L,D-TPase catalytic" evidence="9">
    <location>
        <begin position="227"/>
        <end position="337"/>
    </location>
</feature>
<accession>G8X006</accession>
<protein>
    <recommendedName>
        <fullName evidence="9">L,D-TPase catalytic domain-containing protein</fullName>
    </recommendedName>
</protein>
<evidence type="ECO:0000256" key="6">
    <source>
        <dbReference type="PROSITE-ProRule" id="PRU01373"/>
    </source>
</evidence>
<keyword evidence="4 6" id="KW-0573">Peptidoglycan synthesis</keyword>
<feature type="signal peptide" evidence="8">
    <location>
        <begin position="1"/>
        <end position="18"/>
    </location>
</feature>
<dbReference type="PANTHER" id="PTHR30582:SF33">
    <property type="entry name" value="EXPORTED PROTEIN"/>
    <property type="match status" value="1"/>
</dbReference>
<dbReference type="GO" id="GO:0005576">
    <property type="term" value="C:extracellular region"/>
    <property type="evidence" value="ECO:0007669"/>
    <property type="project" value="TreeGrafter"/>
</dbReference>
<dbReference type="RefSeq" id="WP_014144353.1">
    <property type="nucleotide sequence ID" value="NC_016111.1"/>
</dbReference>
<keyword evidence="5 6" id="KW-0961">Cell wall biogenesis/degradation</keyword>
<sequence>MGLLAAVAVLPLALSGTAAGHGPGHPPGHGAGRAEVSGAAAGHGHGHGRPKDRRRTVPPVPAGRGTAGVPLGQLVPGIPLPPGVGDTPDQVYSPPRVLRGHPAPPDRHGPEPTAAQLAAAERVEYVPADDAAAVHRGVRPYCSPHTGPYQREVERFLGLTPSRGRQTPVTCEAIRRYQQDHRIRPAIGFAGPVTWGIMQDEEAEERGADETQRELLAHSRCPAGPYRIACVDQNRQVMWVQRNHRVVFGPVRVRTGRPSTRTRNGLHRVYLRHRHWTSTIYHTPMPYAQFFDGGIAFHGVYESIYAPPGSYGCVNMRLKDAKRLWRVLHMRDRVYVWGHKPA</sequence>
<accession>F8JZB5</accession>
<feature type="active site" description="Proton donor/acceptor" evidence="6">
    <location>
        <position position="298"/>
    </location>
</feature>
<dbReference type="GO" id="GO:0016740">
    <property type="term" value="F:transferase activity"/>
    <property type="evidence" value="ECO:0007669"/>
    <property type="project" value="UniProtKB-KW"/>
</dbReference>
<dbReference type="UniPathway" id="UPA00219"/>
<dbReference type="InterPro" id="IPR050979">
    <property type="entry name" value="LD-transpeptidase"/>
</dbReference>
<feature type="compositionally biased region" description="Basic residues" evidence="7">
    <location>
        <begin position="44"/>
        <end position="56"/>
    </location>
</feature>
<comment type="pathway">
    <text evidence="1 6">Cell wall biogenesis; peptidoglycan biosynthesis.</text>
</comment>
<evidence type="ECO:0000256" key="5">
    <source>
        <dbReference type="ARBA" id="ARBA00023316"/>
    </source>
</evidence>
<dbReference type="Proteomes" id="UP000007842">
    <property type="component" value="Chromosome"/>
</dbReference>
<dbReference type="HOGENOM" id="CLU_056729_0_0_11"/>
<feature type="chain" id="PRO_5038980749" description="L,D-TPase catalytic domain-containing protein" evidence="8">
    <location>
        <begin position="19"/>
        <end position="342"/>
    </location>
</feature>
<keyword evidence="3 6" id="KW-0133">Cell shape</keyword>
<dbReference type="Pfam" id="PF03734">
    <property type="entry name" value="YkuD"/>
    <property type="match status" value="1"/>
</dbReference>
<evidence type="ECO:0000313" key="10">
    <source>
        <dbReference type="EMBL" id="AEW95997.1"/>
    </source>
</evidence>
<feature type="compositionally biased region" description="Low complexity" evidence="7">
    <location>
        <begin position="68"/>
        <end position="77"/>
    </location>
</feature>
<dbReference type="SUPFAM" id="SSF141523">
    <property type="entry name" value="L,D-transpeptidase catalytic domain-like"/>
    <property type="match status" value="1"/>
</dbReference>
<proteinExistence type="predicted"/>
<evidence type="ECO:0000256" key="7">
    <source>
        <dbReference type="SAM" id="MobiDB-lite"/>
    </source>
</evidence>
<evidence type="ECO:0000313" key="11">
    <source>
        <dbReference type="Proteomes" id="UP000007842"/>
    </source>
</evidence>
<dbReference type="InterPro" id="IPR038063">
    <property type="entry name" value="Transpep_catalytic_dom"/>
</dbReference>
<evidence type="ECO:0000256" key="8">
    <source>
        <dbReference type="SAM" id="SignalP"/>
    </source>
</evidence>
<dbReference type="GO" id="GO:0018104">
    <property type="term" value="P:peptidoglycan-protein cross-linking"/>
    <property type="evidence" value="ECO:0007669"/>
    <property type="project" value="TreeGrafter"/>
</dbReference>
<dbReference type="eggNOG" id="COG1376">
    <property type="taxonomic scope" value="Bacteria"/>
</dbReference>
<evidence type="ECO:0000256" key="4">
    <source>
        <dbReference type="ARBA" id="ARBA00022984"/>
    </source>
</evidence>
<reference evidence="11" key="1">
    <citation type="submission" date="2011-12" db="EMBL/GenBank/DDBJ databases">
        <title>Complete genome sequence of Streptomyces cattleya strain DSM 46488.</title>
        <authorList>
            <person name="Ou H.-Y."/>
            <person name="Li P."/>
            <person name="Zhao C."/>
            <person name="O'Hagan D."/>
            <person name="Deng Z."/>
        </authorList>
    </citation>
    <scope>NUCLEOTIDE SEQUENCE [LARGE SCALE GENOMIC DNA]</scope>
    <source>
        <strain evidence="11">ATCC 35852 / DSM 46488 / JCM 4925 / NBRC 14057 / NRRL 8057</strain>
    </source>
</reference>
<gene>
    <name evidence="10" type="ordered locus">SCATT_36260</name>
</gene>
<evidence type="ECO:0000259" key="9">
    <source>
        <dbReference type="PROSITE" id="PS52029"/>
    </source>
</evidence>
<dbReference type="InterPro" id="IPR005490">
    <property type="entry name" value="LD_TPept_cat_dom"/>
</dbReference>
<dbReference type="eggNOG" id="COG3409">
    <property type="taxonomic scope" value="Bacteria"/>
</dbReference>
<feature type="compositionally biased region" description="Gly residues" evidence="7">
    <location>
        <begin position="19"/>
        <end position="31"/>
    </location>
</feature>
<evidence type="ECO:0000256" key="1">
    <source>
        <dbReference type="ARBA" id="ARBA00004752"/>
    </source>
</evidence>
<dbReference type="EMBL" id="CP003219">
    <property type="protein sequence ID" value="AEW95997.1"/>
    <property type="molecule type" value="Genomic_DNA"/>
</dbReference>
<dbReference type="GO" id="GO:0071972">
    <property type="term" value="F:peptidoglycan L,D-transpeptidase activity"/>
    <property type="evidence" value="ECO:0007669"/>
    <property type="project" value="TreeGrafter"/>
</dbReference>
<evidence type="ECO:0000256" key="3">
    <source>
        <dbReference type="ARBA" id="ARBA00022960"/>
    </source>
</evidence>
<dbReference type="STRING" id="1003195.SCATT_36260"/>
<dbReference type="PATRIC" id="fig|1003195.11.peg.5098"/>
<keyword evidence="11" id="KW-1185">Reference proteome</keyword>
<dbReference type="KEGG" id="sct:SCAT_3632"/>